<dbReference type="Proteomes" id="UP000054248">
    <property type="component" value="Unassembled WGS sequence"/>
</dbReference>
<reference evidence="2" key="2">
    <citation type="submission" date="2015-01" db="EMBL/GenBank/DDBJ databases">
        <title>Evolutionary Origins and Diversification of the Mycorrhizal Mutualists.</title>
        <authorList>
            <consortium name="DOE Joint Genome Institute"/>
            <consortium name="Mycorrhizal Genomics Consortium"/>
            <person name="Kohler A."/>
            <person name="Kuo A."/>
            <person name="Nagy L.G."/>
            <person name="Floudas D."/>
            <person name="Copeland A."/>
            <person name="Barry K.W."/>
            <person name="Cichocki N."/>
            <person name="Veneault-Fourrey C."/>
            <person name="LaButti K."/>
            <person name="Lindquist E.A."/>
            <person name="Lipzen A."/>
            <person name="Lundell T."/>
            <person name="Morin E."/>
            <person name="Murat C."/>
            <person name="Riley R."/>
            <person name="Ohm R."/>
            <person name="Sun H."/>
            <person name="Tunlid A."/>
            <person name="Henrissat B."/>
            <person name="Grigoriev I.V."/>
            <person name="Hibbett D.S."/>
            <person name="Martin F."/>
        </authorList>
    </citation>
    <scope>NUCLEOTIDE SEQUENCE [LARGE SCALE GENOMIC DNA]</scope>
    <source>
        <strain evidence="2">MUT 4182</strain>
    </source>
</reference>
<accession>A0A0C3QKL2</accession>
<sequence>MSIGFRRNRNVLGTVAFFGNSVRPIVLRPSPTQLEAVLLSCCAEGLIPRHICTDLSGIQTLASDSPTEFRHGYNLRRR</sequence>
<reference evidence="1 2" key="1">
    <citation type="submission" date="2014-04" db="EMBL/GenBank/DDBJ databases">
        <authorList>
            <consortium name="DOE Joint Genome Institute"/>
            <person name="Kuo A."/>
            <person name="Girlanda M."/>
            <person name="Perotto S."/>
            <person name="Kohler A."/>
            <person name="Nagy L.G."/>
            <person name="Floudas D."/>
            <person name="Copeland A."/>
            <person name="Barry K.W."/>
            <person name="Cichocki N."/>
            <person name="Veneault-Fourrey C."/>
            <person name="LaButti K."/>
            <person name="Lindquist E.A."/>
            <person name="Lipzen A."/>
            <person name="Lundell T."/>
            <person name="Morin E."/>
            <person name="Murat C."/>
            <person name="Sun H."/>
            <person name="Tunlid A."/>
            <person name="Henrissat B."/>
            <person name="Grigoriev I.V."/>
            <person name="Hibbett D.S."/>
            <person name="Martin F."/>
            <person name="Nordberg H.P."/>
            <person name="Cantor M.N."/>
            <person name="Hua S.X."/>
        </authorList>
    </citation>
    <scope>NUCLEOTIDE SEQUENCE [LARGE SCALE GENOMIC DNA]</scope>
    <source>
        <strain evidence="1 2">MUT 4182</strain>
    </source>
</reference>
<keyword evidence="2" id="KW-1185">Reference proteome</keyword>
<dbReference type="EMBL" id="KN822950">
    <property type="protein sequence ID" value="KIO33080.1"/>
    <property type="molecule type" value="Genomic_DNA"/>
</dbReference>
<dbReference type="AlphaFoldDB" id="A0A0C3QKL2"/>
<dbReference type="HOGENOM" id="CLU_2623840_0_0_1"/>
<protein>
    <submittedName>
        <fullName evidence="1">Uncharacterized protein</fullName>
    </submittedName>
</protein>
<proteinExistence type="predicted"/>
<gene>
    <name evidence="1" type="ORF">M407DRAFT_204505</name>
</gene>
<organism evidence="1 2">
    <name type="scientific">Tulasnella calospora MUT 4182</name>
    <dbReference type="NCBI Taxonomy" id="1051891"/>
    <lineage>
        <taxon>Eukaryota</taxon>
        <taxon>Fungi</taxon>
        <taxon>Dikarya</taxon>
        <taxon>Basidiomycota</taxon>
        <taxon>Agaricomycotina</taxon>
        <taxon>Agaricomycetes</taxon>
        <taxon>Cantharellales</taxon>
        <taxon>Tulasnellaceae</taxon>
        <taxon>Tulasnella</taxon>
    </lineage>
</organism>
<name>A0A0C3QKL2_9AGAM</name>
<evidence type="ECO:0000313" key="2">
    <source>
        <dbReference type="Proteomes" id="UP000054248"/>
    </source>
</evidence>
<evidence type="ECO:0000313" key="1">
    <source>
        <dbReference type="EMBL" id="KIO33080.1"/>
    </source>
</evidence>